<sequence length="303" mass="32869">MREEFGAKQVVLSCQIPNDCDSVSIASEATSLHSWHRRVLAETNTVVVHPSDSISTRAGPSFPALLSTSHNQPLPSIHHELEVSTWSPTDATSSSVHITSPSTTSPIGPPPSHPPPPLPPLESVRYIRNDLRSPPPLPPRNPSIRLMDSPATNLHPNPPKNTNRGSSSSNDSVLLTTRDVMSWSGRRGHKKTNSLDRGLTLAKSMKAGPFPPPSNKTNSLTRQETDDDGEECARNTAAEGVILQITTKVIGDHSITVCLAFRFACLILQPEPLRFDSDPCATFRPGGLNKKAMSMFDFLDILA</sequence>
<dbReference type="Proteomes" id="UP000024635">
    <property type="component" value="Unassembled WGS sequence"/>
</dbReference>
<comment type="caution">
    <text evidence="2">The sequence shown here is derived from an EMBL/GenBank/DDBJ whole genome shotgun (WGS) entry which is preliminary data.</text>
</comment>
<reference evidence="3" key="1">
    <citation type="journal article" date="2015" name="Nat. Genet.">
        <title>The genome and transcriptome of the zoonotic hookworm Ancylostoma ceylanicum identify infection-specific gene families.</title>
        <authorList>
            <person name="Schwarz E.M."/>
            <person name="Hu Y."/>
            <person name="Antoshechkin I."/>
            <person name="Miller M.M."/>
            <person name="Sternberg P.W."/>
            <person name="Aroian R.V."/>
        </authorList>
    </citation>
    <scope>NUCLEOTIDE SEQUENCE</scope>
    <source>
        <strain evidence="3">HY135</strain>
    </source>
</reference>
<feature type="region of interest" description="Disordered" evidence="1">
    <location>
        <begin position="203"/>
        <end position="226"/>
    </location>
</feature>
<dbReference type="EMBL" id="JARK01000278">
    <property type="protein sequence ID" value="EYC39068.1"/>
    <property type="molecule type" value="Genomic_DNA"/>
</dbReference>
<evidence type="ECO:0000256" key="1">
    <source>
        <dbReference type="SAM" id="MobiDB-lite"/>
    </source>
</evidence>
<feature type="compositionally biased region" description="Low complexity" evidence="1">
    <location>
        <begin position="92"/>
        <end position="106"/>
    </location>
</feature>
<feature type="region of interest" description="Disordered" evidence="1">
    <location>
        <begin position="85"/>
        <end position="173"/>
    </location>
</feature>
<evidence type="ECO:0000313" key="3">
    <source>
        <dbReference type="Proteomes" id="UP000024635"/>
    </source>
</evidence>
<dbReference type="AlphaFoldDB" id="A0A016WJB4"/>
<keyword evidence="3" id="KW-1185">Reference proteome</keyword>
<feature type="compositionally biased region" description="Polar residues" evidence="1">
    <location>
        <begin position="150"/>
        <end position="173"/>
    </location>
</feature>
<gene>
    <name evidence="2" type="primary">Acey_s0678.g1450</name>
    <name evidence="2" type="ORF">Y032_0678g1450</name>
</gene>
<dbReference type="OrthoDB" id="1932312at2759"/>
<evidence type="ECO:0000313" key="2">
    <source>
        <dbReference type="EMBL" id="EYC39068.1"/>
    </source>
</evidence>
<protein>
    <submittedName>
        <fullName evidence="2">Uncharacterized protein</fullName>
    </submittedName>
</protein>
<organism evidence="2 3">
    <name type="scientific">Ancylostoma ceylanicum</name>
    <dbReference type="NCBI Taxonomy" id="53326"/>
    <lineage>
        <taxon>Eukaryota</taxon>
        <taxon>Metazoa</taxon>
        <taxon>Ecdysozoa</taxon>
        <taxon>Nematoda</taxon>
        <taxon>Chromadorea</taxon>
        <taxon>Rhabditida</taxon>
        <taxon>Rhabditina</taxon>
        <taxon>Rhabditomorpha</taxon>
        <taxon>Strongyloidea</taxon>
        <taxon>Ancylostomatidae</taxon>
        <taxon>Ancylostomatinae</taxon>
        <taxon>Ancylostoma</taxon>
    </lineage>
</organism>
<dbReference type="STRING" id="53326.A0A016WJB4"/>
<feature type="compositionally biased region" description="Pro residues" evidence="1">
    <location>
        <begin position="107"/>
        <end position="120"/>
    </location>
</feature>
<name>A0A016WJB4_9BILA</name>
<accession>A0A016WJB4</accession>
<proteinExistence type="predicted"/>